<evidence type="ECO:0000256" key="11">
    <source>
        <dbReference type="ARBA" id="ARBA00023098"/>
    </source>
</evidence>
<dbReference type="GO" id="GO:0006629">
    <property type="term" value="P:lipid metabolic process"/>
    <property type="evidence" value="ECO:0007669"/>
    <property type="project" value="UniProtKB-KW"/>
</dbReference>
<dbReference type="InterPro" id="IPR024204">
    <property type="entry name" value="Cyt_P450_CYP7A1-type"/>
</dbReference>
<evidence type="ECO:0000256" key="12">
    <source>
        <dbReference type="ARBA" id="ARBA00023136"/>
    </source>
</evidence>
<keyword evidence="7 13" id="KW-0479">Metal-binding</keyword>
<dbReference type="PANTHER" id="PTHR24306:SF0">
    <property type="entry name" value="7-ALPHA-HYDROXYCHOLEST-4-EN-3-ONE 12-ALPHA-HYDROXYLASE"/>
    <property type="match status" value="1"/>
</dbReference>
<accession>A0A9D3M433</accession>
<evidence type="ECO:0000256" key="16">
    <source>
        <dbReference type="SAM" id="Phobius"/>
    </source>
</evidence>
<keyword evidence="11" id="KW-0443">Lipid metabolism</keyword>
<feature type="binding site" evidence="15">
    <location>
        <position position="295"/>
    </location>
    <ligand>
        <name>substrate</name>
    </ligand>
</feature>
<feature type="binding site" description="axial binding residue" evidence="14">
    <location>
        <position position="452"/>
    </location>
    <ligand>
        <name>heme</name>
        <dbReference type="ChEBI" id="CHEBI:30413"/>
    </ligand>
    <ligandPart>
        <name>Fe</name>
        <dbReference type="ChEBI" id="CHEBI:18248"/>
    </ligandPart>
</feature>
<dbReference type="PIRSF" id="PIRSF000047">
    <property type="entry name" value="Cytochrome_CYPVIIA1"/>
    <property type="match status" value="1"/>
</dbReference>
<feature type="binding site" evidence="15">
    <location>
        <position position="393"/>
    </location>
    <ligand>
        <name>substrate</name>
    </ligand>
</feature>
<evidence type="ECO:0000256" key="14">
    <source>
        <dbReference type="PIRSR" id="PIRSR000047-1"/>
    </source>
</evidence>
<dbReference type="CDD" id="cd20633">
    <property type="entry name" value="Cyp8B1"/>
    <property type="match status" value="1"/>
</dbReference>
<dbReference type="GO" id="GO:0005506">
    <property type="term" value="F:iron ion binding"/>
    <property type="evidence" value="ECO:0007669"/>
    <property type="project" value="InterPro"/>
</dbReference>
<evidence type="ECO:0000256" key="10">
    <source>
        <dbReference type="ARBA" id="ARBA00023004"/>
    </source>
</evidence>
<sequence>MGLLLPALIALVAAVIGGLYILGAFRKRQPGEPPLEKGPIPWLGHILEFRNDTALFLQRMKEKHGDIFTVQLAGFYFTFIMDPLSFGNIVKEARAKLDFNKFARHLVKRVFDYQPTDSDHELLHASSNKHLMGDGLEIMTQSMMKNLQSMMLHSIDSTTEQGAWKEDGLFHYSYNIVFRAGYLALFGNETAKTCGTLDKAHEVDRLESDKFFYEFRKYDKLFPRLAYGVLPPREKMEVERLKRLFWSTLSVHKLSEKENISGWVLDQQEARREMGMDESMRNRHLFLLLWAAQGNTGPSSFWLLLHLMKHPEALKAVRNEVEELLRETGQEVKRGGPLIDLTRDMLLKTPVLDSAVDETLRLKTAPVLIRGVMEDMSLKMADGNEYRIRQGDRVALFPYSAVQMDPEVHPEPHTFKYNRFLTPEGSKKTDFYKNGKKLRYYNMPWGAGVSMCPGRFFATNELKQFVFLMLTYFDFELKNPHEEIPAIDVKRWGFGSMHPVRDIQFRYRRRF</sequence>
<keyword evidence="9 16" id="KW-1133">Transmembrane helix</keyword>
<dbReference type="InterPro" id="IPR036396">
    <property type="entry name" value="Cyt_P450_sf"/>
</dbReference>
<proteinExistence type="inferred from homology"/>
<feature type="transmembrane region" description="Helical" evidence="16">
    <location>
        <begin position="6"/>
        <end position="25"/>
    </location>
</feature>
<dbReference type="AlphaFoldDB" id="A0A9D3M433"/>
<dbReference type="InterPro" id="IPR001128">
    <property type="entry name" value="Cyt_P450"/>
</dbReference>
<organism evidence="17 18">
    <name type="scientific">Anguilla anguilla</name>
    <name type="common">European freshwater eel</name>
    <name type="synonym">Muraena anguilla</name>
    <dbReference type="NCBI Taxonomy" id="7936"/>
    <lineage>
        <taxon>Eukaryota</taxon>
        <taxon>Metazoa</taxon>
        <taxon>Chordata</taxon>
        <taxon>Craniata</taxon>
        <taxon>Vertebrata</taxon>
        <taxon>Euteleostomi</taxon>
        <taxon>Actinopterygii</taxon>
        <taxon>Neopterygii</taxon>
        <taxon>Teleostei</taxon>
        <taxon>Anguilliformes</taxon>
        <taxon>Anguillidae</taxon>
        <taxon>Anguilla</taxon>
    </lineage>
</organism>
<comment type="similarity">
    <text evidence="3 13">Belongs to the cytochrome P450 family.</text>
</comment>
<evidence type="ECO:0000256" key="13">
    <source>
        <dbReference type="PIRNR" id="PIRNR000047"/>
    </source>
</evidence>
<evidence type="ECO:0000313" key="18">
    <source>
        <dbReference type="Proteomes" id="UP001044222"/>
    </source>
</evidence>
<dbReference type="FunFam" id="1.10.630.10:FF:000025">
    <property type="entry name" value="Prostaglandin I2 (prostacyclin) synthase"/>
    <property type="match status" value="1"/>
</dbReference>
<keyword evidence="5 13" id="KW-0349">Heme</keyword>
<dbReference type="GO" id="GO:0005789">
    <property type="term" value="C:endoplasmic reticulum membrane"/>
    <property type="evidence" value="ECO:0007669"/>
    <property type="project" value="UniProtKB-SubCell"/>
</dbReference>
<evidence type="ECO:0008006" key="19">
    <source>
        <dbReference type="Google" id="ProtNLM"/>
    </source>
</evidence>
<evidence type="ECO:0000256" key="8">
    <source>
        <dbReference type="ARBA" id="ARBA00022824"/>
    </source>
</evidence>
<evidence type="ECO:0000256" key="6">
    <source>
        <dbReference type="ARBA" id="ARBA00022692"/>
    </source>
</evidence>
<keyword evidence="10 13" id="KW-0408">Iron</keyword>
<dbReference type="Pfam" id="PF00067">
    <property type="entry name" value="p450"/>
    <property type="match status" value="1"/>
</dbReference>
<evidence type="ECO:0000256" key="15">
    <source>
        <dbReference type="PIRSR" id="PIRSR000047-2"/>
    </source>
</evidence>
<keyword evidence="4" id="KW-0444">Lipid biosynthesis</keyword>
<dbReference type="GO" id="GO:0008397">
    <property type="term" value="F:sterol 12-alpha-hydroxylase activity"/>
    <property type="evidence" value="ECO:0007669"/>
    <property type="project" value="TreeGrafter"/>
</dbReference>
<dbReference type="PANTHER" id="PTHR24306">
    <property type="match status" value="1"/>
</dbReference>
<evidence type="ECO:0000256" key="1">
    <source>
        <dbReference type="ARBA" id="ARBA00001971"/>
    </source>
</evidence>
<protein>
    <recommendedName>
        <fullName evidence="19">5-beta-cholestane-3-alpha,7-alpha-diol 12-alpha-hydroxylase</fullName>
    </recommendedName>
</protein>
<name>A0A9D3M433_ANGAN</name>
<dbReference type="GO" id="GO:0020037">
    <property type="term" value="F:heme binding"/>
    <property type="evidence" value="ECO:0007669"/>
    <property type="project" value="InterPro"/>
</dbReference>
<evidence type="ECO:0000256" key="4">
    <source>
        <dbReference type="ARBA" id="ARBA00022516"/>
    </source>
</evidence>
<dbReference type="Gene3D" id="1.10.630.10">
    <property type="entry name" value="Cytochrome P450"/>
    <property type="match status" value="1"/>
</dbReference>
<keyword evidence="6 16" id="KW-0812">Transmembrane</keyword>
<dbReference type="EMBL" id="JAFIRN010000009">
    <property type="protein sequence ID" value="KAG5842149.1"/>
    <property type="molecule type" value="Genomic_DNA"/>
</dbReference>
<evidence type="ECO:0000256" key="3">
    <source>
        <dbReference type="ARBA" id="ARBA00010617"/>
    </source>
</evidence>
<comment type="caution">
    <text evidence="17">The sequence shown here is derived from an EMBL/GenBank/DDBJ whole genome shotgun (WGS) entry which is preliminary data.</text>
</comment>
<evidence type="ECO:0000256" key="5">
    <source>
        <dbReference type="ARBA" id="ARBA00022617"/>
    </source>
</evidence>
<keyword evidence="8 13" id="KW-0256">Endoplasmic reticulum</keyword>
<dbReference type="InterPro" id="IPR002403">
    <property type="entry name" value="Cyt_P450_E_grp-IV"/>
</dbReference>
<evidence type="ECO:0000313" key="17">
    <source>
        <dbReference type="EMBL" id="KAG5842149.1"/>
    </source>
</evidence>
<comment type="cofactor">
    <cofactor evidence="1 13 14">
        <name>heme</name>
        <dbReference type="ChEBI" id="CHEBI:30413"/>
    </cofactor>
</comment>
<evidence type="ECO:0000256" key="2">
    <source>
        <dbReference type="ARBA" id="ARBA00004389"/>
    </source>
</evidence>
<dbReference type="SUPFAM" id="SSF48264">
    <property type="entry name" value="Cytochrome P450"/>
    <property type="match status" value="1"/>
</dbReference>
<dbReference type="PRINTS" id="PR00465">
    <property type="entry name" value="EP450IV"/>
</dbReference>
<feature type="binding site" evidence="15">
    <location>
        <position position="109"/>
    </location>
    <ligand>
        <name>substrate</name>
    </ligand>
</feature>
<keyword evidence="18" id="KW-1185">Reference proteome</keyword>
<evidence type="ECO:0000256" key="9">
    <source>
        <dbReference type="ARBA" id="ARBA00022989"/>
    </source>
</evidence>
<reference evidence="17" key="1">
    <citation type="submission" date="2021-01" db="EMBL/GenBank/DDBJ databases">
        <title>A chromosome-scale assembly of European eel, Anguilla anguilla.</title>
        <authorList>
            <person name="Henkel C."/>
            <person name="Jong-Raadsen S.A."/>
            <person name="Dufour S."/>
            <person name="Weltzien F.-A."/>
            <person name="Palstra A.P."/>
            <person name="Pelster B."/>
            <person name="Spaink H.P."/>
            <person name="Van Den Thillart G.E."/>
            <person name="Jansen H."/>
            <person name="Zahm M."/>
            <person name="Klopp C."/>
            <person name="Cedric C."/>
            <person name="Louis A."/>
            <person name="Berthelot C."/>
            <person name="Parey E."/>
            <person name="Roest Crollius H."/>
            <person name="Montfort J."/>
            <person name="Robinson-Rechavi M."/>
            <person name="Bucao C."/>
            <person name="Bouchez O."/>
            <person name="Gislard M."/>
            <person name="Lluch J."/>
            <person name="Milhes M."/>
            <person name="Lampietro C."/>
            <person name="Lopez Roques C."/>
            <person name="Donnadieu C."/>
            <person name="Braasch I."/>
            <person name="Desvignes T."/>
            <person name="Postlethwait J."/>
            <person name="Bobe J."/>
            <person name="Guiguen Y."/>
            <person name="Dirks R."/>
        </authorList>
    </citation>
    <scope>NUCLEOTIDE SEQUENCE</scope>
    <source>
        <strain evidence="17">Tag_6206</strain>
        <tissue evidence="17">Liver</tissue>
    </source>
</reference>
<comment type="subcellular location">
    <subcellularLocation>
        <location evidence="2">Endoplasmic reticulum membrane</location>
        <topology evidence="2">Single-pass membrane protein</topology>
    </subcellularLocation>
</comment>
<dbReference type="Proteomes" id="UP001044222">
    <property type="component" value="Chromosome 9"/>
</dbReference>
<keyword evidence="12 13" id="KW-0472">Membrane</keyword>
<gene>
    <name evidence="17" type="ORF">ANANG_G00174590</name>
</gene>
<evidence type="ECO:0000256" key="7">
    <source>
        <dbReference type="ARBA" id="ARBA00022723"/>
    </source>
</evidence>